<keyword evidence="4" id="KW-0482">Metalloprotease</keyword>
<feature type="transmembrane region" description="Helical" evidence="2">
    <location>
        <begin position="176"/>
        <end position="193"/>
    </location>
</feature>
<dbReference type="Proteomes" id="UP000307517">
    <property type="component" value="Unassembled WGS sequence"/>
</dbReference>
<evidence type="ECO:0000256" key="1">
    <source>
        <dbReference type="ARBA" id="ARBA00009067"/>
    </source>
</evidence>
<evidence type="ECO:0000259" key="3">
    <source>
        <dbReference type="Pfam" id="PF02517"/>
    </source>
</evidence>
<reference evidence="5 9" key="3">
    <citation type="submission" date="2020-07" db="EMBL/GenBank/DDBJ databases">
        <title>Organ Donor 1.</title>
        <authorList>
            <person name="Marsh A.J."/>
            <person name="Azcarate-Peril M.A."/>
        </authorList>
    </citation>
    <scope>NUCLEOTIDE SEQUENCE [LARGE SCALE GENOMIC DNA]</scope>
    <source>
        <strain evidence="5 9">AMC0712</strain>
    </source>
</reference>
<reference evidence="6 7" key="1">
    <citation type="submission" date="2019-04" db="EMBL/GenBank/DDBJ databases">
        <title>Genome Announcement to Ensure Probiotic Safety of Lactobacillus rhamnosus UBLR-58.</title>
        <authorList>
            <person name="Sulthana A."/>
            <person name="Lakshmi S.G."/>
            <person name="Madempudi R.S."/>
        </authorList>
    </citation>
    <scope>NUCLEOTIDE SEQUENCE [LARGE SCALE GENOMIC DNA]</scope>
    <source>
        <strain evidence="6 7">UBLR-58</strain>
    </source>
</reference>
<evidence type="ECO:0000313" key="5">
    <source>
        <dbReference type="EMBL" id="NZA05617.1"/>
    </source>
</evidence>
<sequence>MQILRSIIQIFGVIVGFLFYSLAELALVRSELTWGMVGAIAAFIIAFGALIAALMVCYRRLYRQQSPLKVAHPVAVVLQGIGLLLLIQVTNSLIMQLTHAPLAANQSNLIKLVHTYPWGIKLLAVVGGPIVEEYLFRGLLMNSFGSLQKRSWQWVSVLVSAFAFGFAHVAGSRIDYNIFIYAALGAVLAWTYLRTRDMRYSIGLHILNNATILLV</sequence>
<dbReference type="Pfam" id="PF02517">
    <property type="entry name" value="Rce1-like"/>
    <property type="match status" value="1"/>
</dbReference>
<feature type="transmembrane region" description="Helical" evidence="2">
    <location>
        <begin position="7"/>
        <end position="28"/>
    </location>
</feature>
<dbReference type="InterPro" id="IPR003675">
    <property type="entry name" value="Rce1/LyrA-like_dom"/>
</dbReference>
<protein>
    <submittedName>
        <fullName evidence="4">CPBP family intramembrane metalloprotease</fullName>
    </submittedName>
</protein>
<dbReference type="EMBL" id="SSHM01000001">
    <property type="protein sequence ID" value="THC79208.1"/>
    <property type="molecule type" value="Genomic_DNA"/>
</dbReference>
<keyword evidence="4" id="KW-0378">Hydrolase</keyword>
<evidence type="ECO:0000256" key="2">
    <source>
        <dbReference type="SAM" id="Phobius"/>
    </source>
</evidence>
<feature type="transmembrane region" description="Helical" evidence="2">
    <location>
        <begin position="70"/>
        <end position="89"/>
    </location>
</feature>
<evidence type="ECO:0000313" key="8">
    <source>
        <dbReference type="Proteomes" id="UP000542889"/>
    </source>
</evidence>
<dbReference type="EMBL" id="JACCKI010000009">
    <property type="protein sequence ID" value="NZA05617.1"/>
    <property type="molecule type" value="Genomic_DNA"/>
</dbReference>
<gene>
    <name evidence="6" type="ORF">E6L36_01530</name>
    <name evidence="5" type="ORF">H0N82_11080</name>
    <name evidence="4" type="ORF">HWN39_07120</name>
</gene>
<evidence type="ECO:0000313" key="6">
    <source>
        <dbReference type="EMBL" id="THC79208.1"/>
    </source>
</evidence>
<name>A0A171J5X1_LACRH</name>
<dbReference type="PANTHER" id="PTHR36435">
    <property type="entry name" value="SLR1288 PROTEIN"/>
    <property type="match status" value="1"/>
</dbReference>
<reference evidence="4 8" key="2">
    <citation type="submission" date="2020-06" db="EMBL/GenBank/DDBJ databases">
        <title>Lactobacillus rhamnosus QC,genome.</title>
        <authorList>
            <person name="Yi H."/>
            <person name="Jin M."/>
        </authorList>
    </citation>
    <scope>NUCLEOTIDE SEQUENCE [LARGE SCALE GENOMIC DNA]</scope>
    <source>
        <strain evidence="4 8">QC</strain>
    </source>
</reference>
<comment type="similarity">
    <text evidence="1">Belongs to the UPF0177 family.</text>
</comment>
<dbReference type="Proteomes" id="UP000552935">
    <property type="component" value="Unassembled WGS sequence"/>
</dbReference>
<dbReference type="RefSeq" id="WP_005685184.1">
    <property type="nucleotide sequence ID" value="NZ_BSWG01000067.1"/>
</dbReference>
<dbReference type="Proteomes" id="UP000542889">
    <property type="component" value="Unassembled WGS sequence"/>
</dbReference>
<proteinExistence type="inferred from homology"/>
<dbReference type="GO" id="GO:0008237">
    <property type="term" value="F:metallopeptidase activity"/>
    <property type="evidence" value="ECO:0007669"/>
    <property type="project" value="UniProtKB-KW"/>
</dbReference>
<feature type="transmembrane region" description="Helical" evidence="2">
    <location>
        <begin position="152"/>
        <end position="170"/>
    </location>
</feature>
<feature type="transmembrane region" description="Helical" evidence="2">
    <location>
        <begin position="109"/>
        <end position="131"/>
    </location>
</feature>
<dbReference type="GO" id="GO:0006508">
    <property type="term" value="P:proteolysis"/>
    <property type="evidence" value="ECO:0007669"/>
    <property type="project" value="UniProtKB-KW"/>
</dbReference>
<keyword evidence="2" id="KW-0812">Transmembrane</keyword>
<feature type="transmembrane region" description="Helical" evidence="2">
    <location>
        <begin position="34"/>
        <end position="58"/>
    </location>
</feature>
<dbReference type="GO" id="GO:0080120">
    <property type="term" value="P:CAAX-box protein maturation"/>
    <property type="evidence" value="ECO:0007669"/>
    <property type="project" value="UniProtKB-ARBA"/>
</dbReference>
<dbReference type="InterPro" id="IPR052710">
    <property type="entry name" value="CAAX_protease"/>
</dbReference>
<accession>A0A171J5X1</accession>
<keyword evidence="4" id="KW-0645">Protease</keyword>
<dbReference type="AlphaFoldDB" id="A0A171J5X1"/>
<evidence type="ECO:0000313" key="4">
    <source>
        <dbReference type="EMBL" id="NVO88274.1"/>
    </source>
</evidence>
<evidence type="ECO:0000313" key="7">
    <source>
        <dbReference type="Proteomes" id="UP000307517"/>
    </source>
</evidence>
<keyword evidence="2" id="KW-0472">Membrane</keyword>
<dbReference type="EMBL" id="JABXWP010000008">
    <property type="protein sequence ID" value="NVO88274.1"/>
    <property type="molecule type" value="Genomic_DNA"/>
</dbReference>
<evidence type="ECO:0000313" key="9">
    <source>
        <dbReference type="Proteomes" id="UP000552935"/>
    </source>
</evidence>
<dbReference type="GO" id="GO:0004175">
    <property type="term" value="F:endopeptidase activity"/>
    <property type="evidence" value="ECO:0007669"/>
    <property type="project" value="UniProtKB-ARBA"/>
</dbReference>
<comment type="caution">
    <text evidence="4">The sequence shown here is derived from an EMBL/GenBank/DDBJ whole genome shotgun (WGS) entry which is preliminary data.</text>
</comment>
<organism evidence="4 8">
    <name type="scientific">Lacticaseibacillus rhamnosus</name>
    <name type="common">Lactobacillus rhamnosus</name>
    <dbReference type="NCBI Taxonomy" id="47715"/>
    <lineage>
        <taxon>Bacteria</taxon>
        <taxon>Bacillati</taxon>
        <taxon>Bacillota</taxon>
        <taxon>Bacilli</taxon>
        <taxon>Lactobacillales</taxon>
        <taxon>Lactobacillaceae</taxon>
        <taxon>Lacticaseibacillus</taxon>
    </lineage>
</organism>
<accession>A0A2A5L314</accession>
<dbReference type="PANTHER" id="PTHR36435:SF1">
    <property type="entry name" value="CAAX AMINO TERMINAL PROTEASE FAMILY PROTEIN"/>
    <property type="match status" value="1"/>
</dbReference>
<feature type="domain" description="CAAX prenyl protease 2/Lysostaphin resistance protein A-like" evidence="3">
    <location>
        <begin position="120"/>
        <end position="210"/>
    </location>
</feature>
<keyword evidence="2" id="KW-1133">Transmembrane helix</keyword>